<dbReference type="EMBL" id="FUXC01000002">
    <property type="protein sequence ID" value="SJZ53125.1"/>
    <property type="molecule type" value="Genomic_DNA"/>
</dbReference>
<protein>
    <recommendedName>
        <fullName evidence="4">Penicillin-binding protein activator LpoB</fullName>
    </recommendedName>
</protein>
<dbReference type="OrthoDB" id="9803653at2"/>
<keyword evidence="1" id="KW-0732">Signal</keyword>
<dbReference type="RefSeq" id="WP_078930252.1">
    <property type="nucleotide sequence ID" value="NZ_CAMCOW010000004.1"/>
</dbReference>
<dbReference type="PROSITE" id="PS51257">
    <property type="entry name" value="PROKAR_LIPOPROTEIN"/>
    <property type="match status" value="1"/>
</dbReference>
<feature type="signal peptide" evidence="1">
    <location>
        <begin position="1"/>
        <end position="20"/>
    </location>
</feature>
<evidence type="ECO:0000313" key="2">
    <source>
        <dbReference type="EMBL" id="SJZ53125.1"/>
    </source>
</evidence>
<evidence type="ECO:0008006" key="4">
    <source>
        <dbReference type="Google" id="ProtNLM"/>
    </source>
</evidence>
<name>A0A1T4LEG0_9SPIR</name>
<dbReference type="PANTHER" id="PTHR40593">
    <property type="entry name" value="PENICILLIN-BINDING PROTEIN ACTIVATOR LPOB"/>
    <property type="match status" value="1"/>
</dbReference>
<feature type="chain" id="PRO_5012188244" description="Penicillin-binding protein activator LpoB" evidence="1">
    <location>
        <begin position="21"/>
        <end position="202"/>
    </location>
</feature>
<evidence type="ECO:0000256" key="1">
    <source>
        <dbReference type="SAM" id="SignalP"/>
    </source>
</evidence>
<sequence length="202" mass="22751">MKVKVVLANLLVVSSLFFFSCGSTSVKRYGAEESVKDLSGYWNDNDVNQVCTTLIDSCIKSKRVANFKSTKGRTPVVIIGTIKNKSVEHIDTSILSKRFQNVIINDGTLEFVADANQREELRAEKYDQAENAYETAKSIGNETAADFMLQGTVTTIVDTDGRQQVRTYQVDMQLIDLETNRIIWSDQNNDIKKYIKKSAVKF</sequence>
<reference evidence="2 3" key="1">
    <citation type="submission" date="2017-02" db="EMBL/GenBank/DDBJ databases">
        <authorList>
            <person name="Peterson S.W."/>
        </authorList>
    </citation>
    <scope>NUCLEOTIDE SEQUENCE [LARGE SCALE GENOMIC DNA]</scope>
    <source>
        <strain evidence="2 3">ATCC BAA-909</strain>
    </source>
</reference>
<dbReference type="Pfam" id="PF13036">
    <property type="entry name" value="LpoB"/>
    <property type="match status" value="1"/>
</dbReference>
<dbReference type="PANTHER" id="PTHR40593:SF1">
    <property type="entry name" value="PENICILLIN-BINDING PROTEIN ACTIVATOR LPOB"/>
    <property type="match status" value="1"/>
</dbReference>
<dbReference type="GO" id="GO:0009252">
    <property type="term" value="P:peptidoglycan biosynthetic process"/>
    <property type="evidence" value="ECO:0007669"/>
    <property type="project" value="TreeGrafter"/>
</dbReference>
<dbReference type="InterPro" id="IPR014094">
    <property type="entry name" value="LpoB"/>
</dbReference>
<dbReference type="AlphaFoldDB" id="A0A1T4LEG0"/>
<keyword evidence="3" id="KW-1185">Reference proteome</keyword>
<dbReference type="GeneID" id="303366768"/>
<evidence type="ECO:0000313" key="3">
    <source>
        <dbReference type="Proteomes" id="UP000190395"/>
    </source>
</evidence>
<dbReference type="GO" id="GO:0031241">
    <property type="term" value="C:periplasmic side of cell outer membrane"/>
    <property type="evidence" value="ECO:0007669"/>
    <property type="project" value="TreeGrafter"/>
</dbReference>
<gene>
    <name evidence="2" type="ORF">SAMN02745152_00498</name>
</gene>
<dbReference type="Gene3D" id="3.40.50.10610">
    <property type="entry name" value="ABC-type transport auxiliary lipoprotein component"/>
    <property type="match status" value="1"/>
</dbReference>
<organism evidence="2 3">
    <name type="scientific">Treponema berlinense</name>
    <dbReference type="NCBI Taxonomy" id="225004"/>
    <lineage>
        <taxon>Bacteria</taxon>
        <taxon>Pseudomonadati</taxon>
        <taxon>Spirochaetota</taxon>
        <taxon>Spirochaetia</taxon>
        <taxon>Spirochaetales</taxon>
        <taxon>Treponemataceae</taxon>
        <taxon>Treponema</taxon>
    </lineage>
</organism>
<dbReference type="STRING" id="225004.SAMN02745152_00498"/>
<dbReference type="GO" id="GO:0030234">
    <property type="term" value="F:enzyme regulator activity"/>
    <property type="evidence" value="ECO:0007669"/>
    <property type="project" value="TreeGrafter"/>
</dbReference>
<accession>A0A1T4LEG0</accession>
<proteinExistence type="predicted"/>
<dbReference type="Proteomes" id="UP000190395">
    <property type="component" value="Unassembled WGS sequence"/>
</dbReference>